<dbReference type="RefSeq" id="XP_051442621.1">
    <property type="nucleotide sequence ID" value="XM_051590635.1"/>
</dbReference>
<dbReference type="PANTHER" id="PTHR11905:SF159">
    <property type="entry name" value="ADAM METALLOPROTEASE"/>
    <property type="match status" value="1"/>
</dbReference>
<dbReference type="SUPFAM" id="SSF55486">
    <property type="entry name" value="Metalloproteases ('zincins'), catalytic domain"/>
    <property type="match status" value="1"/>
</dbReference>
<comment type="caution">
    <text evidence="9">The sequence shown here is derived from an EMBL/GenBank/DDBJ whole genome shotgun (WGS) entry which is preliminary data.</text>
</comment>
<evidence type="ECO:0000256" key="6">
    <source>
        <dbReference type="SAM" id="Phobius"/>
    </source>
</evidence>
<feature type="transmembrane region" description="Helical" evidence="6">
    <location>
        <begin position="712"/>
        <end position="735"/>
    </location>
</feature>
<dbReference type="InterPro" id="IPR036436">
    <property type="entry name" value="Disintegrin_dom_sf"/>
</dbReference>
<protein>
    <recommendedName>
        <fullName evidence="3">Disintegrin and metalloproteinase domain-containing protein B</fullName>
    </recommendedName>
</protein>
<keyword evidence="1" id="KW-1015">Disulfide bond</keyword>
<dbReference type="GO" id="GO:0006508">
    <property type="term" value="P:proteolysis"/>
    <property type="evidence" value="ECO:0007669"/>
    <property type="project" value="InterPro"/>
</dbReference>
<evidence type="ECO:0000256" key="4">
    <source>
        <dbReference type="PROSITE-ProRule" id="PRU00276"/>
    </source>
</evidence>
<gene>
    <name evidence="9" type="ORF">K450DRAFT_250883</name>
</gene>
<evidence type="ECO:0000313" key="10">
    <source>
        <dbReference type="Proteomes" id="UP001206595"/>
    </source>
</evidence>
<dbReference type="SUPFAM" id="SSF57552">
    <property type="entry name" value="Blood coagulation inhibitor (disintegrin)"/>
    <property type="match status" value="1"/>
</dbReference>
<evidence type="ECO:0000256" key="1">
    <source>
        <dbReference type="ARBA" id="ARBA00023157"/>
    </source>
</evidence>
<dbReference type="InterPro" id="IPR001762">
    <property type="entry name" value="Disintegrin_dom"/>
</dbReference>
<sequence length="900" mass="98427">MNSLRERLWSFPLIYLVIIIILPFSSQEGLTHSQTIKRLSRLEPIVLPTLTISPRQFVARDISPNPNYIPPFTSLKHDDSFHLQFQAYNSSILLSLSPNIELFHPDASTVVVDPSGEEIISPLHHEDYRIYKGEVLDTFNTKQELGWARIIIRHDIDHSHPHPLFEGAFSIGPEIFHIKTKESFNLAKRSFDPHDPSESPLIIYRDSDMLDMHSNDHHLTSRNSNSPAECAADETAFNQKKLTGRRIVNTLKDRSLSDLYDPALQFWSSPKKYSTMTKRSDIYQGCPKSRLINYMGAAADCTYTAAYQGVQNARIQMINDWNTASSVYERTFNVSLGIIQFYMMTPVCPTTVSRNLTWNQNCSSSYTINSRLSDFSIWRGSKGDDGAGLWHLMTQCFTGVKVGIAWLSQLCETGASEQLESDGSSEWVSGTGVSSITLDEWKVVAHEIGHGFGAIHDCTAQLCPCSGDCNCCPLSTSVCDSGGTYIMNPTSNVSTNNFSPCSVADICSSLPNIGYCLQVPGTKKVESFAMCGNGILEPGEECDPGGVDDACCFGATCKLKPGAVCDDYNQACCKNCSLSASGTLCRAPISTCDLPEYCNGTSTACPTDIHLDDGTSCANGTMKCASGMCTSRSAQCALRGARLNITEECSFQQDSCQISCADPSDPHNCLALSGMFLDGTDCGLAGRCLKGQCKSTGALNTAKAWINQNKQIAIPVITVGGIIILLLLARCSWWLRSYTRRRKRLTKEKDSRPPSIVSNPPEGGADGPPGYAGFRSSQLSRLEVGNRRTVETLPIESPLPVYGGNRSTGASNEEWEMQVTSHHSRSSSVAPVPSLHNQDEESSQSSRSINFRSSNPGSVMTTPVSRRMHAVSIASADSDTYLPPKHDIVNISDHPQDSVV</sequence>
<dbReference type="Gene3D" id="3.40.390.10">
    <property type="entry name" value="Collagenase (Catalytic Domain)"/>
    <property type="match status" value="1"/>
</dbReference>
<evidence type="ECO:0000259" key="8">
    <source>
        <dbReference type="PROSITE" id="PS50215"/>
    </source>
</evidence>
<feature type="domain" description="Disintegrin" evidence="7">
    <location>
        <begin position="528"/>
        <end position="613"/>
    </location>
</feature>
<dbReference type="Gene3D" id="4.10.70.10">
    <property type="entry name" value="Disintegrin domain"/>
    <property type="match status" value="1"/>
</dbReference>
<name>A0AAD5E6H0_UMBRA</name>
<dbReference type="PROSITE" id="PS50214">
    <property type="entry name" value="DISINTEGRIN_2"/>
    <property type="match status" value="1"/>
</dbReference>
<evidence type="ECO:0000256" key="3">
    <source>
        <dbReference type="ARBA" id="ARBA00074021"/>
    </source>
</evidence>
<comment type="caution">
    <text evidence="4">Lacks conserved residue(s) required for the propagation of feature annotation.</text>
</comment>
<proteinExistence type="predicted"/>
<feature type="compositionally biased region" description="Low complexity" evidence="5">
    <location>
        <begin position="843"/>
        <end position="855"/>
    </location>
</feature>
<feature type="binding site" evidence="4">
    <location>
        <position position="450"/>
    </location>
    <ligand>
        <name>Zn(2+)</name>
        <dbReference type="ChEBI" id="CHEBI:29105"/>
        <note>catalytic</note>
    </ligand>
</feature>
<dbReference type="AlphaFoldDB" id="A0AAD5E6H0"/>
<dbReference type="GO" id="GO:0004222">
    <property type="term" value="F:metalloendopeptidase activity"/>
    <property type="evidence" value="ECO:0007669"/>
    <property type="project" value="InterPro"/>
</dbReference>
<dbReference type="Pfam" id="PF13688">
    <property type="entry name" value="Reprolysin_5"/>
    <property type="match status" value="1"/>
</dbReference>
<feature type="region of interest" description="Disordered" evidence="5">
    <location>
        <begin position="744"/>
        <end position="775"/>
    </location>
</feature>
<feature type="binding site" evidence="4">
    <location>
        <position position="446"/>
    </location>
    <ligand>
        <name>Zn(2+)</name>
        <dbReference type="ChEBI" id="CHEBI:29105"/>
        <note>catalytic</note>
    </ligand>
</feature>
<keyword evidence="6" id="KW-1133">Transmembrane helix</keyword>
<keyword evidence="4" id="KW-0862">Zinc</keyword>
<evidence type="ECO:0000313" key="9">
    <source>
        <dbReference type="EMBL" id="KAI8577617.1"/>
    </source>
</evidence>
<dbReference type="SMART" id="SM00050">
    <property type="entry name" value="DISIN"/>
    <property type="match status" value="1"/>
</dbReference>
<organism evidence="9 10">
    <name type="scientific">Umbelopsis ramanniana AG</name>
    <dbReference type="NCBI Taxonomy" id="1314678"/>
    <lineage>
        <taxon>Eukaryota</taxon>
        <taxon>Fungi</taxon>
        <taxon>Fungi incertae sedis</taxon>
        <taxon>Mucoromycota</taxon>
        <taxon>Mucoromycotina</taxon>
        <taxon>Umbelopsidomycetes</taxon>
        <taxon>Umbelopsidales</taxon>
        <taxon>Umbelopsidaceae</taxon>
        <taxon>Umbelopsis</taxon>
    </lineage>
</organism>
<dbReference type="GO" id="GO:0046872">
    <property type="term" value="F:metal ion binding"/>
    <property type="evidence" value="ECO:0007669"/>
    <property type="project" value="UniProtKB-KW"/>
</dbReference>
<reference evidence="9" key="2">
    <citation type="journal article" date="2022" name="Proc. Natl. Acad. Sci. U.S.A.">
        <title>Diploid-dominant life cycles characterize the early evolution of Fungi.</title>
        <authorList>
            <person name="Amses K.R."/>
            <person name="Simmons D.R."/>
            <person name="Longcore J.E."/>
            <person name="Mondo S.J."/>
            <person name="Seto K."/>
            <person name="Jeronimo G.H."/>
            <person name="Bonds A.E."/>
            <person name="Quandt C.A."/>
            <person name="Davis W.J."/>
            <person name="Chang Y."/>
            <person name="Federici B.A."/>
            <person name="Kuo A."/>
            <person name="LaButti K."/>
            <person name="Pangilinan J."/>
            <person name="Andreopoulos W."/>
            <person name="Tritt A."/>
            <person name="Riley R."/>
            <person name="Hundley H."/>
            <person name="Johnson J."/>
            <person name="Lipzen A."/>
            <person name="Barry K."/>
            <person name="Lang B.F."/>
            <person name="Cuomo C.A."/>
            <person name="Buchler N.E."/>
            <person name="Grigoriev I.V."/>
            <person name="Spatafora J.W."/>
            <person name="Stajich J.E."/>
            <person name="James T.Y."/>
        </authorList>
    </citation>
    <scope>NUCLEOTIDE SEQUENCE</scope>
    <source>
        <strain evidence="9">AG</strain>
    </source>
</reference>
<keyword evidence="6" id="KW-0472">Membrane</keyword>
<evidence type="ECO:0000256" key="2">
    <source>
        <dbReference type="ARBA" id="ARBA00056552"/>
    </source>
</evidence>
<evidence type="ECO:0000256" key="5">
    <source>
        <dbReference type="SAM" id="MobiDB-lite"/>
    </source>
</evidence>
<keyword evidence="10" id="KW-1185">Reference proteome</keyword>
<dbReference type="PROSITE" id="PS50215">
    <property type="entry name" value="ADAM_MEPRO"/>
    <property type="match status" value="1"/>
</dbReference>
<dbReference type="InterPro" id="IPR024079">
    <property type="entry name" value="MetalloPept_cat_dom_sf"/>
</dbReference>
<evidence type="ECO:0000259" key="7">
    <source>
        <dbReference type="PROSITE" id="PS50214"/>
    </source>
</evidence>
<dbReference type="GeneID" id="75915978"/>
<dbReference type="Proteomes" id="UP001206595">
    <property type="component" value="Unassembled WGS sequence"/>
</dbReference>
<dbReference type="PANTHER" id="PTHR11905">
    <property type="entry name" value="ADAM A DISINTEGRIN AND METALLOPROTEASE DOMAIN"/>
    <property type="match status" value="1"/>
</dbReference>
<feature type="binding site" evidence="4">
    <location>
        <position position="456"/>
    </location>
    <ligand>
        <name>Zn(2+)</name>
        <dbReference type="ChEBI" id="CHEBI:29105"/>
        <note>catalytic</note>
    </ligand>
</feature>
<keyword evidence="4" id="KW-0479">Metal-binding</keyword>
<keyword evidence="6" id="KW-0812">Transmembrane</keyword>
<feature type="active site" evidence="4">
    <location>
        <position position="447"/>
    </location>
</feature>
<reference evidence="9" key="1">
    <citation type="submission" date="2021-06" db="EMBL/GenBank/DDBJ databases">
        <authorList>
            <consortium name="DOE Joint Genome Institute"/>
            <person name="Mondo S.J."/>
            <person name="Amses K.R."/>
            <person name="Simmons D.R."/>
            <person name="Longcore J.E."/>
            <person name="Seto K."/>
            <person name="Alves G.H."/>
            <person name="Bonds A.E."/>
            <person name="Quandt C.A."/>
            <person name="Davis W.J."/>
            <person name="Chang Y."/>
            <person name="Letcher P.M."/>
            <person name="Powell M.J."/>
            <person name="Kuo A."/>
            <person name="Labutti K."/>
            <person name="Pangilinan J."/>
            <person name="Andreopoulos W."/>
            <person name="Tritt A."/>
            <person name="Riley R."/>
            <person name="Hundley H."/>
            <person name="Johnson J."/>
            <person name="Lipzen A."/>
            <person name="Barry K."/>
            <person name="Berbee M.L."/>
            <person name="Buchler N.E."/>
            <person name="Grigoriev I.V."/>
            <person name="Spatafora J.W."/>
            <person name="Stajich J.E."/>
            <person name="James T.Y."/>
        </authorList>
    </citation>
    <scope>NUCLEOTIDE SEQUENCE</scope>
    <source>
        <strain evidence="9">AG</strain>
    </source>
</reference>
<feature type="region of interest" description="Disordered" evidence="5">
    <location>
        <begin position="795"/>
        <end position="900"/>
    </location>
</feature>
<comment type="function">
    <text evidence="2">Probable zinc protease.</text>
</comment>
<dbReference type="Pfam" id="PF00200">
    <property type="entry name" value="Disintegrin"/>
    <property type="match status" value="1"/>
</dbReference>
<feature type="domain" description="Peptidase M12B" evidence="8">
    <location>
        <begin position="290"/>
        <end position="506"/>
    </location>
</feature>
<dbReference type="FunFam" id="4.10.70.10:FF:000003">
    <property type="entry name" value="Disintegrin and metalloproteinase domain-containing protein 17"/>
    <property type="match status" value="1"/>
</dbReference>
<dbReference type="InterPro" id="IPR001590">
    <property type="entry name" value="Peptidase_M12B"/>
</dbReference>
<accession>A0AAD5E6H0</accession>
<feature type="transmembrane region" description="Helical" evidence="6">
    <location>
        <begin position="7"/>
        <end position="25"/>
    </location>
</feature>
<dbReference type="EMBL" id="MU620938">
    <property type="protein sequence ID" value="KAI8577617.1"/>
    <property type="molecule type" value="Genomic_DNA"/>
</dbReference>
<feature type="compositionally biased region" description="Polar residues" evidence="5">
    <location>
        <begin position="818"/>
        <end position="829"/>
    </location>
</feature>